<sequence length="583" mass="64008">MLSIPSCSGITKPSNLNNNQTDCSSLSDSQFLFGSQFCPENSETLLPSLDAGAYLRHPKQTQQNSVDNEPSIFTKYQAKPQLFGGDTKDEGFFSLPLPVGKSKGLSKQFEEKKRKVTDQSDSEMLHNFLQTSVEKSEEHLSSRSQSILDSVETIAKTWVSLYTALAGLELTTRLAYLCFPSAGIKVQETAQVQHDLMVESVKDKGSVEQAILEIQRACAARQAEFMEMKSTLQNLEVLVVQQSKSFQQLRDSLGQLIVPGVLEELKKFTSVPQVPGHLKDSTSQTSPSLTQGLQFTGQERCPSEEPATWQAQEPSAGNPSRSSQGSGELGVWDEGAESDAFQKAELPTDGPHRGSEHEKNKAKQTYCKNWVMTSRSLSNYFSSFPSQQAGNDQSQIAQGASQLALHKSEARAKNVCLECEAQSVCTSDSFEQSATEWKGGTCRKRRRGKKQQPRRSKRGGLLARKQEQASRKACAFMARGHCPRSPVCNPQGPLICWLTPRSSTEPTCHILGGTGETSKTARVVQGNLLSSSQCSSTDHSSEGDQHINWFSDLSVENLEPPLCKKGGKNLLCDPDFDSSDDNF</sequence>
<dbReference type="PANTHER" id="PTHR35662">
    <property type="entry name" value="INTERACTOR OF HORMAD1 PROTEIN 1"/>
    <property type="match status" value="1"/>
</dbReference>
<proteinExistence type="predicted"/>
<feature type="region of interest" description="Disordered" evidence="1">
    <location>
        <begin position="272"/>
        <end position="331"/>
    </location>
</feature>
<reference evidence="2 3" key="1">
    <citation type="submission" date="2024-08" db="EMBL/GenBank/DDBJ databases">
        <title>The draft genome of Apodemus speciosus.</title>
        <authorList>
            <person name="Nabeshima K."/>
            <person name="Suzuki S."/>
            <person name="Onuma M."/>
        </authorList>
    </citation>
    <scope>NUCLEOTIDE SEQUENCE [LARGE SCALE GENOMIC DNA]</scope>
    <source>
        <strain evidence="2">IB14-021</strain>
    </source>
</reference>
<evidence type="ECO:0000313" key="2">
    <source>
        <dbReference type="EMBL" id="GAB1294688.1"/>
    </source>
</evidence>
<dbReference type="Pfam" id="PF15771">
    <property type="entry name" value="IHO1"/>
    <property type="match status" value="2"/>
</dbReference>
<feature type="compositionally biased region" description="Polar residues" evidence="1">
    <location>
        <begin position="281"/>
        <end position="297"/>
    </location>
</feature>
<organism evidence="2 3">
    <name type="scientific">Apodemus speciosus</name>
    <name type="common">Large Japanese field mouse</name>
    <dbReference type="NCBI Taxonomy" id="105296"/>
    <lineage>
        <taxon>Eukaryota</taxon>
        <taxon>Metazoa</taxon>
        <taxon>Chordata</taxon>
        <taxon>Craniata</taxon>
        <taxon>Vertebrata</taxon>
        <taxon>Euteleostomi</taxon>
        <taxon>Mammalia</taxon>
        <taxon>Eutheria</taxon>
        <taxon>Euarchontoglires</taxon>
        <taxon>Glires</taxon>
        <taxon>Rodentia</taxon>
        <taxon>Myomorpha</taxon>
        <taxon>Muroidea</taxon>
        <taxon>Muridae</taxon>
        <taxon>Murinae</taxon>
        <taxon>Apodemus</taxon>
    </lineage>
</organism>
<protein>
    <submittedName>
        <fullName evidence="2">Interactor of HORMAD1 protein 1</fullName>
    </submittedName>
</protein>
<gene>
    <name evidence="2" type="ORF">APTSU1_000992100</name>
</gene>
<feature type="compositionally biased region" description="Basic and acidic residues" evidence="1">
    <location>
        <begin position="350"/>
        <end position="361"/>
    </location>
</feature>
<dbReference type="Proteomes" id="UP001623349">
    <property type="component" value="Unassembled WGS sequence"/>
</dbReference>
<feature type="region of interest" description="Disordered" evidence="1">
    <location>
        <begin position="436"/>
        <end position="466"/>
    </location>
</feature>
<dbReference type="EMBL" id="BAAFST010000009">
    <property type="protein sequence ID" value="GAB1294688.1"/>
    <property type="molecule type" value="Genomic_DNA"/>
</dbReference>
<keyword evidence="3" id="KW-1185">Reference proteome</keyword>
<comment type="caution">
    <text evidence="2">The sequence shown here is derived from an EMBL/GenBank/DDBJ whole genome shotgun (WGS) entry which is preliminary data.</text>
</comment>
<feature type="compositionally biased region" description="Polar residues" evidence="1">
    <location>
        <begin position="309"/>
        <end position="326"/>
    </location>
</feature>
<dbReference type="PANTHER" id="PTHR35662:SF1">
    <property type="entry name" value="INTERACTOR OF HORMAD1 PROTEIN 1"/>
    <property type="match status" value="1"/>
</dbReference>
<feature type="region of interest" description="Disordered" evidence="1">
    <location>
        <begin position="344"/>
        <end position="363"/>
    </location>
</feature>
<accession>A0ABQ0F5Y8</accession>
<feature type="compositionally biased region" description="Basic residues" evidence="1">
    <location>
        <begin position="441"/>
        <end position="458"/>
    </location>
</feature>
<evidence type="ECO:0000313" key="3">
    <source>
        <dbReference type="Proteomes" id="UP001623349"/>
    </source>
</evidence>
<name>A0ABQ0F5Y8_APOSI</name>
<dbReference type="InterPro" id="IPR031529">
    <property type="entry name" value="IHO1"/>
</dbReference>
<evidence type="ECO:0000256" key="1">
    <source>
        <dbReference type="SAM" id="MobiDB-lite"/>
    </source>
</evidence>